<keyword evidence="1" id="KW-0472">Membrane</keyword>
<proteinExistence type="predicted"/>
<dbReference type="GeneID" id="96300558"/>
<feature type="transmembrane region" description="Helical" evidence="1">
    <location>
        <begin position="163"/>
        <end position="181"/>
    </location>
</feature>
<evidence type="ECO:0000313" key="3">
    <source>
        <dbReference type="Proteomes" id="UP000199111"/>
    </source>
</evidence>
<gene>
    <name evidence="2" type="ORF">SAMN05216275_117149</name>
</gene>
<protein>
    <submittedName>
        <fullName evidence="2">Uncharacterized protein</fullName>
    </submittedName>
</protein>
<keyword evidence="3" id="KW-1185">Reference proteome</keyword>
<evidence type="ECO:0000313" key="2">
    <source>
        <dbReference type="EMBL" id="SFK11261.1"/>
    </source>
</evidence>
<dbReference type="Proteomes" id="UP000199111">
    <property type="component" value="Unassembled WGS sequence"/>
</dbReference>
<evidence type="ECO:0000256" key="1">
    <source>
        <dbReference type="SAM" id="Phobius"/>
    </source>
</evidence>
<feature type="transmembrane region" description="Helical" evidence="1">
    <location>
        <begin position="212"/>
        <end position="233"/>
    </location>
</feature>
<organism evidence="2 3">
    <name type="scientific">Streptosporangium canum</name>
    <dbReference type="NCBI Taxonomy" id="324952"/>
    <lineage>
        <taxon>Bacteria</taxon>
        <taxon>Bacillati</taxon>
        <taxon>Actinomycetota</taxon>
        <taxon>Actinomycetes</taxon>
        <taxon>Streptosporangiales</taxon>
        <taxon>Streptosporangiaceae</taxon>
        <taxon>Streptosporangium</taxon>
    </lineage>
</organism>
<dbReference type="RefSeq" id="WP_093889259.1">
    <property type="nucleotide sequence ID" value="NZ_FOQY01000017.1"/>
</dbReference>
<dbReference type="AlphaFoldDB" id="A0A1I3WXX9"/>
<feature type="transmembrane region" description="Helical" evidence="1">
    <location>
        <begin position="188"/>
        <end position="206"/>
    </location>
</feature>
<sequence>MTPLERRYRRLLRAYPHDYRSAYGDELLDVLLESAAPLRTVPEPREATGLVIGGLRERLTRAGRGSSWANGVHLGVTALCAAQLAALLPYAPAIPLWTSLSALALLAVLRGRVRPALPLVLLTGAKAVAVASGEPLFDHLLLPVEPGFLTDAPLFALSEPPPVATDYALALGGLLVLAVYGRPLTPRSWWWWAVVPPMAWAGPAWMESGTVYPISLSRMAVELALLGMALWAGRLSHDPRWALGATIYVTVASARLWDHAADLTRQHLAYWGLLVFLAGATALVPFGHWRRASTPRLD</sequence>
<dbReference type="EMBL" id="FOQY01000017">
    <property type="protein sequence ID" value="SFK11261.1"/>
    <property type="molecule type" value="Genomic_DNA"/>
</dbReference>
<feature type="transmembrane region" description="Helical" evidence="1">
    <location>
        <begin position="240"/>
        <end position="257"/>
    </location>
</feature>
<feature type="transmembrane region" description="Helical" evidence="1">
    <location>
        <begin position="92"/>
        <end position="109"/>
    </location>
</feature>
<feature type="transmembrane region" description="Helical" evidence="1">
    <location>
        <begin position="269"/>
        <end position="289"/>
    </location>
</feature>
<reference evidence="3" key="1">
    <citation type="submission" date="2016-10" db="EMBL/GenBank/DDBJ databases">
        <authorList>
            <person name="Varghese N."/>
            <person name="Submissions S."/>
        </authorList>
    </citation>
    <scope>NUCLEOTIDE SEQUENCE [LARGE SCALE GENOMIC DNA]</scope>
    <source>
        <strain evidence="3">CGMCC 4.2126</strain>
    </source>
</reference>
<accession>A0A1I3WXX9</accession>
<keyword evidence="1" id="KW-1133">Transmembrane helix</keyword>
<keyword evidence="1" id="KW-0812">Transmembrane</keyword>
<name>A0A1I3WXX9_9ACTN</name>